<sequence>MNRTIGRALGLSALFALMPMLGSAATNEVWHRFIMRGQVVEMQGEAMILCVGTAEGAKPGQVLTVVRFVGTPGAAKGAPRIPRRDDVGSVRIDRVIDGHFAEATLVSGQARKFDLVELKAR</sequence>
<name>A0ABW6CLA1_9CAUL</name>
<evidence type="ECO:0000256" key="1">
    <source>
        <dbReference type="SAM" id="SignalP"/>
    </source>
</evidence>
<dbReference type="RefSeq" id="WP_377369064.1">
    <property type="nucleotide sequence ID" value="NZ_JAOTJD010000011.1"/>
</dbReference>
<gene>
    <name evidence="2" type="ORF">OCL97_07700</name>
</gene>
<dbReference type="Proteomes" id="UP001598130">
    <property type="component" value="Unassembled WGS sequence"/>
</dbReference>
<feature type="chain" id="PRO_5045262183" evidence="1">
    <location>
        <begin position="25"/>
        <end position="121"/>
    </location>
</feature>
<keyword evidence="3" id="KW-1185">Reference proteome</keyword>
<comment type="caution">
    <text evidence="2">The sequence shown here is derived from an EMBL/GenBank/DDBJ whole genome shotgun (WGS) entry which is preliminary data.</text>
</comment>
<feature type="signal peptide" evidence="1">
    <location>
        <begin position="1"/>
        <end position="24"/>
    </location>
</feature>
<organism evidence="2 3">
    <name type="scientific">Phenylobacterium ferrooxidans</name>
    <dbReference type="NCBI Taxonomy" id="2982689"/>
    <lineage>
        <taxon>Bacteria</taxon>
        <taxon>Pseudomonadati</taxon>
        <taxon>Pseudomonadota</taxon>
        <taxon>Alphaproteobacteria</taxon>
        <taxon>Caulobacterales</taxon>
        <taxon>Caulobacteraceae</taxon>
        <taxon>Phenylobacterium</taxon>
    </lineage>
</organism>
<accession>A0ABW6CLA1</accession>
<dbReference type="EMBL" id="JAOTJD010000011">
    <property type="protein sequence ID" value="MFD3263844.1"/>
    <property type="molecule type" value="Genomic_DNA"/>
</dbReference>
<proteinExistence type="predicted"/>
<protein>
    <submittedName>
        <fullName evidence="2">Uncharacterized protein</fullName>
    </submittedName>
</protein>
<reference evidence="2 3" key="1">
    <citation type="submission" date="2022-09" db="EMBL/GenBank/DDBJ databases">
        <title>New species of Phenylobacterium.</title>
        <authorList>
            <person name="Mieszkin S."/>
        </authorList>
    </citation>
    <scope>NUCLEOTIDE SEQUENCE [LARGE SCALE GENOMIC DNA]</scope>
    <source>
        <strain evidence="2 3">HK31-G</strain>
    </source>
</reference>
<evidence type="ECO:0000313" key="3">
    <source>
        <dbReference type="Proteomes" id="UP001598130"/>
    </source>
</evidence>
<evidence type="ECO:0000313" key="2">
    <source>
        <dbReference type="EMBL" id="MFD3263844.1"/>
    </source>
</evidence>
<keyword evidence="1" id="KW-0732">Signal</keyword>